<dbReference type="GO" id="GO:0016787">
    <property type="term" value="F:hydrolase activity"/>
    <property type="evidence" value="ECO:0007669"/>
    <property type="project" value="UniProtKB-KW"/>
</dbReference>
<dbReference type="InterPro" id="IPR012933">
    <property type="entry name" value="HicA_mRNA_interferase"/>
</dbReference>
<reference evidence="8 9" key="1">
    <citation type="submission" date="2020-08" db="EMBL/GenBank/DDBJ databases">
        <title>Genomic Encyclopedia of Type Strains, Phase IV (KMG-IV): sequencing the most valuable type-strain genomes for metagenomic binning, comparative biology and taxonomic classification.</title>
        <authorList>
            <person name="Goeker M."/>
        </authorList>
    </citation>
    <scope>NUCLEOTIDE SEQUENCE [LARGE SCALE GENOMIC DNA]</scope>
    <source>
        <strain evidence="8 9">DSM 15743</strain>
    </source>
</reference>
<accession>A0A7W6NA09</accession>
<evidence type="ECO:0000256" key="4">
    <source>
        <dbReference type="ARBA" id="ARBA00022759"/>
    </source>
</evidence>
<evidence type="ECO:0000256" key="6">
    <source>
        <dbReference type="ARBA" id="ARBA00022884"/>
    </source>
</evidence>
<proteinExistence type="inferred from homology"/>
<keyword evidence="6" id="KW-0694">RNA-binding</keyword>
<evidence type="ECO:0000256" key="1">
    <source>
        <dbReference type="ARBA" id="ARBA00006620"/>
    </source>
</evidence>
<keyword evidence="4" id="KW-0255">Endonuclease</keyword>
<dbReference type="EMBL" id="JACIDC010000018">
    <property type="protein sequence ID" value="MBB4042030.1"/>
    <property type="molecule type" value="Genomic_DNA"/>
</dbReference>
<keyword evidence="2" id="KW-1277">Toxin-antitoxin system</keyword>
<dbReference type="InterPro" id="IPR038570">
    <property type="entry name" value="HicA_sf"/>
</dbReference>
<dbReference type="Gene3D" id="3.30.920.30">
    <property type="entry name" value="Hypothetical protein"/>
    <property type="match status" value="1"/>
</dbReference>
<dbReference type="SUPFAM" id="SSF54786">
    <property type="entry name" value="YcfA/nrd intein domain"/>
    <property type="match status" value="1"/>
</dbReference>
<organism evidence="8 9">
    <name type="scientific">Microvirga flocculans</name>
    <dbReference type="NCBI Taxonomy" id="217168"/>
    <lineage>
        <taxon>Bacteria</taxon>
        <taxon>Pseudomonadati</taxon>
        <taxon>Pseudomonadota</taxon>
        <taxon>Alphaproteobacteria</taxon>
        <taxon>Hyphomicrobiales</taxon>
        <taxon>Methylobacteriaceae</taxon>
        <taxon>Microvirga</taxon>
    </lineage>
</organism>
<dbReference type="AlphaFoldDB" id="A0A7W6NA09"/>
<comment type="caution">
    <text evidence="8">The sequence shown here is derived from an EMBL/GenBank/DDBJ whole genome shotgun (WGS) entry which is preliminary data.</text>
</comment>
<gene>
    <name evidence="8" type="ORF">GGR34_003715</name>
</gene>
<comment type="similarity">
    <text evidence="1">Belongs to the HicA mRNA interferase family.</text>
</comment>
<dbReference type="GO" id="GO:0004519">
    <property type="term" value="F:endonuclease activity"/>
    <property type="evidence" value="ECO:0007669"/>
    <property type="project" value="UniProtKB-KW"/>
</dbReference>
<keyword evidence="9" id="KW-1185">Reference proteome</keyword>
<protein>
    <submittedName>
        <fullName evidence="8">Putative RNA binding protein YcfA (HicA-like mRNA interferase family)</fullName>
    </submittedName>
</protein>
<dbReference type="Pfam" id="PF07927">
    <property type="entry name" value="HicA_toxin"/>
    <property type="match status" value="1"/>
</dbReference>
<evidence type="ECO:0000256" key="2">
    <source>
        <dbReference type="ARBA" id="ARBA00022649"/>
    </source>
</evidence>
<dbReference type="Proteomes" id="UP000519439">
    <property type="component" value="Unassembled WGS sequence"/>
</dbReference>
<evidence type="ECO:0000256" key="7">
    <source>
        <dbReference type="ARBA" id="ARBA00023016"/>
    </source>
</evidence>
<dbReference type="GO" id="GO:0003729">
    <property type="term" value="F:mRNA binding"/>
    <property type="evidence" value="ECO:0007669"/>
    <property type="project" value="InterPro"/>
</dbReference>
<sequence length="64" mass="7098">MPTVETNRAKIIRRLEQDGWTLARHGSEHDLYKNPGKPGVITVPRHRTVSPGVARSIAKAAGWI</sequence>
<evidence type="ECO:0000256" key="3">
    <source>
        <dbReference type="ARBA" id="ARBA00022722"/>
    </source>
</evidence>
<keyword evidence="5" id="KW-0378">Hydrolase</keyword>
<dbReference type="RefSeq" id="WP_027316067.1">
    <property type="nucleotide sequence ID" value="NZ_JACIDC010000018.1"/>
</dbReference>
<evidence type="ECO:0000313" key="8">
    <source>
        <dbReference type="EMBL" id="MBB4042030.1"/>
    </source>
</evidence>
<keyword evidence="7" id="KW-0346">Stress response</keyword>
<name>A0A7W6NA09_9HYPH</name>
<evidence type="ECO:0000256" key="5">
    <source>
        <dbReference type="ARBA" id="ARBA00022801"/>
    </source>
</evidence>
<evidence type="ECO:0000313" key="9">
    <source>
        <dbReference type="Proteomes" id="UP000519439"/>
    </source>
</evidence>
<keyword evidence="3" id="KW-0540">Nuclease</keyword>